<gene>
    <name evidence="1" type="ORF">DSM25559_1758</name>
</gene>
<reference evidence="2" key="1">
    <citation type="submission" date="2016-10" db="EMBL/GenBank/DDBJ databases">
        <authorList>
            <person name="Wibberg D."/>
        </authorList>
    </citation>
    <scope>NUCLEOTIDE SEQUENCE [LARGE SCALE GENOMIC DNA]</scope>
</reference>
<evidence type="ECO:0000313" key="2">
    <source>
        <dbReference type="Proteomes" id="UP000187891"/>
    </source>
</evidence>
<dbReference type="Proteomes" id="UP000187891">
    <property type="component" value="Unassembled WGS sequence"/>
</dbReference>
<protein>
    <submittedName>
        <fullName evidence="1">Uncharacterized protein</fullName>
    </submittedName>
</protein>
<organism evidence="1 2">
    <name type="scientific">Agrobacterium rosae</name>
    <dbReference type="NCBI Taxonomy" id="1972867"/>
    <lineage>
        <taxon>Bacteria</taxon>
        <taxon>Pseudomonadati</taxon>
        <taxon>Pseudomonadota</taxon>
        <taxon>Alphaproteobacteria</taxon>
        <taxon>Hyphomicrobiales</taxon>
        <taxon>Rhizobiaceae</taxon>
        <taxon>Rhizobium/Agrobacterium group</taxon>
        <taxon>Agrobacterium</taxon>
    </lineage>
</organism>
<dbReference type="EMBL" id="FMUE01000003">
    <property type="protein sequence ID" value="SCX18689.1"/>
    <property type="molecule type" value="Genomic_DNA"/>
</dbReference>
<accession>A0A1R3TJ11</accession>
<proteinExistence type="predicted"/>
<name>A0A1R3TJ11_9HYPH</name>
<dbReference type="STRING" id="1907666.DSM25559_1758"/>
<sequence length="161" mass="17669">MRGNLLNVKMFQQKRKFFLPPLEKHFSCQGWRTDSRKSVRFSERTYRKDITVKRQFLTACIASLFALPAAASSDDAWKAFSAEVQARCLGAVEGSIEKPKIVVDPFGSQSYGLAIVTGKAKGAATEISHVCVFDKATKTVEISGELPQDAVKIDIPGSAAR</sequence>
<evidence type="ECO:0000313" key="1">
    <source>
        <dbReference type="EMBL" id="SCX18689.1"/>
    </source>
</evidence>
<dbReference type="AlphaFoldDB" id="A0A1R3TJ11"/>